<dbReference type="EMBL" id="MBAD02001211">
    <property type="protein sequence ID" value="RLN57177.1"/>
    <property type="molecule type" value="Genomic_DNA"/>
</dbReference>
<name>A0A3R7IX66_9STRA</name>
<comment type="caution">
    <text evidence="1">The sequence shown here is derived from an EMBL/GenBank/DDBJ whole genome shotgun (WGS) entry which is preliminary data.</text>
</comment>
<dbReference type="AlphaFoldDB" id="A0A3R7IX66"/>
<proteinExistence type="predicted"/>
<evidence type="ECO:0000313" key="2">
    <source>
        <dbReference type="Proteomes" id="UP000284657"/>
    </source>
</evidence>
<gene>
    <name evidence="1" type="ORF">BBJ29_009707</name>
</gene>
<accession>A0A3R7IX66</accession>
<protein>
    <submittedName>
        <fullName evidence="1">Uncharacterized protein</fullName>
    </submittedName>
</protein>
<sequence length="128" mass="14535">MVVEYYHLVKGLLDEGKDLVTVTGTEGVGKSLFDAYFFKRLRKEEPSTWIVAASSRFSVANNAVIFKDGDEVWNENELLILFYVTVSEHHPVNAYNILEMPRNLGLQESVKYNPKQLCLIHPAAAFDL</sequence>
<organism evidence="1 2">
    <name type="scientific">Phytophthora kernoviae</name>
    <dbReference type="NCBI Taxonomy" id="325452"/>
    <lineage>
        <taxon>Eukaryota</taxon>
        <taxon>Sar</taxon>
        <taxon>Stramenopiles</taxon>
        <taxon>Oomycota</taxon>
        <taxon>Peronosporomycetes</taxon>
        <taxon>Peronosporales</taxon>
        <taxon>Peronosporaceae</taxon>
        <taxon>Phytophthora</taxon>
    </lineage>
</organism>
<evidence type="ECO:0000313" key="1">
    <source>
        <dbReference type="EMBL" id="RLN57177.1"/>
    </source>
</evidence>
<dbReference type="Proteomes" id="UP000284657">
    <property type="component" value="Unassembled WGS sequence"/>
</dbReference>
<reference evidence="1 2" key="1">
    <citation type="submission" date="2018-07" db="EMBL/GenBank/DDBJ databases">
        <title>Genome sequencing of oomycete isolates from Chile give support for New Zealand origin for Phytophthora kernoviae and make available the first Nothophytophthora sp. genome.</title>
        <authorList>
            <person name="Studholme D.J."/>
            <person name="Sanfuentes E."/>
            <person name="Panda P."/>
            <person name="Hill R."/>
            <person name="Sambles C."/>
            <person name="Grant M."/>
            <person name="Williams N.M."/>
            <person name="Mcdougal R.L."/>
        </authorList>
    </citation>
    <scope>NUCLEOTIDE SEQUENCE [LARGE SCALE GENOMIC DNA]</scope>
    <source>
        <strain evidence="1">Chile7</strain>
    </source>
</reference>